<dbReference type="GO" id="GO:0016987">
    <property type="term" value="F:sigma factor activity"/>
    <property type="evidence" value="ECO:0007669"/>
    <property type="project" value="UniProtKB-KW"/>
</dbReference>
<dbReference type="Pfam" id="PF08281">
    <property type="entry name" value="Sigma70_r4_2"/>
    <property type="match status" value="1"/>
</dbReference>
<protein>
    <submittedName>
        <fullName evidence="7">RNA polymerase, sigma-24 subunit, ECF subfamily</fullName>
    </submittedName>
</protein>
<dbReference type="Gene3D" id="1.10.10.10">
    <property type="entry name" value="Winged helix-like DNA-binding domain superfamily/Winged helix DNA-binding domain"/>
    <property type="match status" value="1"/>
</dbReference>
<evidence type="ECO:0000259" key="5">
    <source>
        <dbReference type="Pfam" id="PF04542"/>
    </source>
</evidence>
<dbReference type="PANTHER" id="PTHR43133">
    <property type="entry name" value="RNA POLYMERASE ECF-TYPE SIGMA FACTO"/>
    <property type="match status" value="1"/>
</dbReference>
<evidence type="ECO:0000256" key="2">
    <source>
        <dbReference type="ARBA" id="ARBA00023015"/>
    </source>
</evidence>
<proteinExistence type="inferred from homology"/>
<dbReference type="SUPFAM" id="SSF88946">
    <property type="entry name" value="Sigma2 domain of RNA polymerase sigma factors"/>
    <property type="match status" value="1"/>
</dbReference>
<gene>
    <name evidence="7" type="ORF">sS8_0190</name>
</gene>
<dbReference type="InterPro" id="IPR013324">
    <property type="entry name" value="RNA_pol_sigma_r3/r4-like"/>
</dbReference>
<dbReference type="GO" id="GO:0003677">
    <property type="term" value="F:DNA binding"/>
    <property type="evidence" value="ECO:0007669"/>
    <property type="project" value="InterPro"/>
</dbReference>
<keyword evidence="3" id="KW-0731">Sigma factor</keyword>
<dbReference type="InterPro" id="IPR013325">
    <property type="entry name" value="RNA_pol_sigma_r2"/>
</dbReference>
<feature type="domain" description="RNA polymerase sigma factor 70 region 4 type 2" evidence="6">
    <location>
        <begin position="113"/>
        <end position="165"/>
    </location>
</feature>
<dbReference type="RefSeq" id="WP_119627999.1">
    <property type="nucleotide sequence ID" value="NZ_AP017928.1"/>
</dbReference>
<evidence type="ECO:0000313" key="8">
    <source>
        <dbReference type="Proteomes" id="UP000266313"/>
    </source>
</evidence>
<organism evidence="7 8">
    <name type="scientific">Methylocaldum marinum</name>
    <dbReference type="NCBI Taxonomy" id="1432792"/>
    <lineage>
        <taxon>Bacteria</taxon>
        <taxon>Pseudomonadati</taxon>
        <taxon>Pseudomonadota</taxon>
        <taxon>Gammaproteobacteria</taxon>
        <taxon>Methylococcales</taxon>
        <taxon>Methylococcaceae</taxon>
        <taxon>Methylocaldum</taxon>
    </lineage>
</organism>
<reference evidence="7 8" key="1">
    <citation type="submission" date="2016-12" db="EMBL/GenBank/DDBJ databases">
        <title>Genome sequencing of Methylocaldum marinum.</title>
        <authorList>
            <person name="Takeuchi M."/>
            <person name="Kamagata Y."/>
            <person name="Hiraoka S."/>
            <person name="Oshima K."/>
            <person name="Hattori M."/>
            <person name="Iwasaki W."/>
        </authorList>
    </citation>
    <scope>NUCLEOTIDE SEQUENCE [LARGE SCALE GENOMIC DNA]</scope>
    <source>
        <strain evidence="7 8">S8</strain>
    </source>
</reference>
<keyword evidence="4" id="KW-0804">Transcription</keyword>
<dbReference type="InterPro" id="IPR014284">
    <property type="entry name" value="RNA_pol_sigma-70_dom"/>
</dbReference>
<evidence type="ECO:0000259" key="6">
    <source>
        <dbReference type="Pfam" id="PF08281"/>
    </source>
</evidence>
<dbReference type="InterPro" id="IPR036388">
    <property type="entry name" value="WH-like_DNA-bd_sf"/>
</dbReference>
<dbReference type="EMBL" id="AP017928">
    <property type="protein sequence ID" value="BBA32158.1"/>
    <property type="molecule type" value="Genomic_DNA"/>
</dbReference>
<evidence type="ECO:0000256" key="1">
    <source>
        <dbReference type="ARBA" id="ARBA00010641"/>
    </source>
</evidence>
<evidence type="ECO:0000256" key="3">
    <source>
        <dbReference type="ARBA" id="ARBA00023082"/>
    </source>
</evidence>
<keyword evidence="2" id="KW-0805">Transcription regulation</keyword>
<comment type="similarity">
    <text evidence="1">Belongs to the sigma-70 factor family. ECF subfamily.</text>
</comment>
<dbReference type="CDD" id="cd06171">
    <property type="entry name" value="Sigma70_r4"/>
    <property type="match status" value="1"/>
</dbReference>
<dbReference type="NCBIfam" id="TIGR02937">
    <property type="entry name" value="sigma70-ECF"/>
    <property type="match status" value="1"/>
</dbReference>
<sequence>MSPPPSGTESAFLDSRDEILAFLLRRLRCPETAADLAQETYLRLHQSERRKPADNPRALAFRIAANLVVDYLRKQTVRSRYEAAHDDEAAAVESAPSSGLAPDQAADLGQTMDRLKAALSELPVDSRTALLLSGADGLSYARIAERLGVSERMVAKRIAKALKHCRDRLEDQID</sequence>
<dbReference type="Proteomes" id="UP000266313">
    <property type="component" value="Chromosome"/>
</dbReference>
<dbReference type="AlphaFoldDB" id="A0A286P3D6"/>
<dbReference type="PANTHER" id="PTHR43133:SF63">
    <property type="entry name" value="RNA POLYMERASE SIGMA FACTOR FECI-RELATED"/>
    <property type="match status" value="1"/>
</dbReference>
<accession>A0A286P3D6</accession>
<dbReference type="SUPFAM" id="SSF88659">
    <property type="entry name" value="Sigma3 and sigma4 domains of RNA polymerase sigma factors"/>
    <property type="match status" value="1"/>
</dbReference>
<dbReference type="GO" id="GO:0006352">
    <property type="term" value="P:DNA-templated transcription initiation"/>
    <property type="evidence" value="ECO:0007669"/>
    <property type="project" value="InterPro"/>
</dbReference>
<dbReference type="InterPro" id="IPR013249">
    <property type="entry name" value="RNA_pol_sigma70_r4_t2"/>
</dbReference>
<dbReference type="InterPro" id="IPR039425">
    <property type="entry name" value="RNA_pol_sigma-70-like"/>
</dbReference>
<dbReference type="InterPro" id="IPR007627">
    <property type="entry name" value="RNA_pol_sigma70_r2"/>
</dbReference>
<dbReference type="KEGG" id="mmai:sS8_0190"/>
<evidence type="ECO:0000313" key="7">
    <source>
        <dbReference type="EMBL" id="BBA32158.1"/>
    </source>
</evidence>
<feature type="domain" description="RNA polymerase sigma-70 region 2" evidence="5">
    <location>
        <begin position="16"/>
        <end position="76"/>
    </location>
</feature>
<keyword evidence="8" id="KW-1185">Reference proteome</keyword>
<dbReference type="Pfam" id="PF04542">
    <property type="entry name" value="Sigma70_r2"/>
    <property type="match status" value="1"/>
</dbReference>
<dbReference type="Gene3D" id="1.10.1740.10">
    <property type="match status" value="1"/>
</dbReference>
<dbReference type="OrthoDB" id="9797134at2"/>
<name>A0A286P3D6_9GAMM</name>
<evidence type="ECO:0000256" key="4">
    <source>
        <dbReference type="ARBA" id="ARBA00023163"/>
    </source>
</evidence>